<dbReference type="Pfam" id="PF02012">
    <property type="entry name" value="BNR"/>
    <property type="match status" value="1"/>
</dbReference>
<keyword evidence="2" id="KW-1185">Reference proteome</keyword>
<dbReference type="AlphaFoldDB" id="A0A0B6WWE3"/>
<dbReference type="STRING" id="454194.PYK22_01430"/>
<dbReference type="Proteomes" id="UP000031518">
    <property type="component" value="Unassembled WGS sequence"/>
</dbReference>
<evidence type="ECO:0000313" key="2">
    <source>
        <dbReference type="Proteomes" id="UP000031518"/>
    </source>
</evidence>
<name>A0A0B6WWE3_9BACT</name>
<dbReference type="SUPFAM" id="SSF50939">
    <property type="entry name" value="Sialidases"/>
    <property type="match status" value="1"/>
</dbReference>
<dbReference type="InterPro" id="IPR015943">
    <property type="entry name" value="WD40/YVTN_repeat-like_dom_sf"/>
</dbReference>
<dbReference type="InterPro" id="IPR002860">
    <property type="entry name" value="BNR_rpt"/>
</dbReference>
<gene>
    <name evidence="1" type="ORF">PYK22_01430</name>
</gene>
<dbReference type="EMBL" id="CBXV010000004">
    <property type="protein sequence ID" value="CDM65431.1"/>
    <property type="molecule type" value="Genomic_DNA"/>
</dbReference>
<protein>
    <recommendedName>
        <fullName evidence="3">Photosystem II stability/assembly factor-like protein</fullName>
    </recommendedName>
</protein>
<sequence>MGGRRFDKGGGRSGPCFVLVILIVCLSLTTSRPISTSFQSRIRKVSGLPQPRSDGRHLIQFTDTQEGWLADNKNLWRTTDGGMSWKLVYSISQRSLNSIMGFQFVDSRNGFLRTSGWLLKTEDGGCTWRRLHTPFDFPQDQLLDLSFLAGGKVGWVVGGIYRPITRKELEQHPYPNYAIGTLPNDTEAVLEGVVFHTDDGGRTWHEQIRTRDVHIFLGLSFLDARHGVVLGDLDVFYTRDGGRSWHPIEFRDDCVDQNFMTVFEEHPVDVYFVGSGTGWVSYTGGYMAKSEDGGQTWCDLLHLGGTWPNSSDNFFQKIRFINQKHGFGLDVDGALYETRDGGATWVKINANIRFEDIYLFDANHIWAVADEGLFRIVP</sequence>
<evidence type="ECO:0008006" key="3">
    <source>
        <dbReference type="Google" id="ProtNLM"/>
    </source>
</evidence>
<dbReference type="PANTHER" id="PTHR47199:SF2">
    <property type="entry name" value="PHOTOSYSTEM II STABILITY_ASSEMBLY FACTOR HCF136, CHLOROPLASTIC"/>
    <property type="match status" value="1"/>
</dbReference>
<dbReference type="Gene3D" id="2.130.10.10">
    <property type="entry name" value="YVTN repeat-like/Quinoprotein amine dehydrogenase"/>
    <property type="match status" value="2"/>
</dbReference>
<organism evidence="1 2">
    <name type="scientific">Pyrinomonas methylaliphatogenes</name>
    <dbReference type="NCBI Taxonomy" id="454194"/>
    <lineage>
        <taxon>Bacteria</taxon>
        <taxon>Pseudomonadati</taxon>
        <taxon>Acidobacteriota</taxon>
        <taxon>Blastocatellia</taxon>
        <taxon>Blastocatellales</taxon>
        <taxon>Pyrinomonadaceae</taxon>
        <taxon>Pyrinomonas</taxon>
    </lineage>
</organism>
<dbReference type="PANTHER" id="PTHR47199">
    <property type="entry name" value="PHOTOSYSTEM II STABILITY/ASSEMBLY FACTOR HCF136, CHLOROPLASTIC"/>
    <property type="match status" value="1"/>
</dbReference>
<reference evidence="1 2" key="2">
    <citation type="submission" date="2015-01" db="EMBL/GenBank/DDBJ databases">
        <title>Complete genome sequence of Pyrinomonas methylaliphatogenes type strain K22T.</title>
        <authorList>
            <person name="Lee K.C.Y."/>
            <person name="Power J.F."/>
            <person name="Dunfield P.F."/>
            <person name="Morgan X.C."/>
            <person name="Huttenhower C."/>
            <person name="Stott M.B."/>
        </authorList>
    </citation>
    <scope>NUCLEOTIDE SEQUENCE [LARGE SCALE GENOMIC DNA]</scope>
    <source>
        <strain evidence="1 2">K22</strain>
    </source>
</reference>
<accession>A0A0B6WWE3</accession>
<proteinExistence type="predicted"/>
<evidence type="ECO:0000313" key="1">
    <source>
        <dbReference type="EMBL" id="CDM65431.1"/>
    </source>
</evidence>
<dbReference type="CDD" id="cd15482">
    <property type="entry name" value="Sialidase_non-viral"/>
    <property type="match status" value="1"/>
</dbReference>
<reference evidence="1 2" key="1">
    <citation type="submission" date="2013-12" db="EMBL/GenBank/DDBJ databases">
        <authorList>
            <person name="Stott M."/>
        </authorList>
    </citation>
    <scope>NUCLEOTIDE SEQUENCE [LARGE SCALE GENOMIC DNA]</scope>
    <source>
        <strain evidence="1 2">K22</strain>
    </source>
</reference>
<dbReference type="InterPro" id="IPR036278">
    <property type="entry name" value="Sialidase_sf"/>
</dbReference>